<feature type="compositionally biased region" description="Low complexity" evidence="11">
    <location>
        <begin position="693"/>
        <end position="719"/>
    </location>
</feature>
<comment type="similarity">
    <text evidence="10">Belongs to the TRAFAC class translation factor GTPase superfamily. Bms1-like GTPase family. BMS1 subfamily.</text>
</comment>
<keyword evidence="7" id="KW-0342">GTP-binding</keyword>
<keyword evidence="3" id="KW-0597">Phosphoprotein</keyword>
<feature type="region of interest" description="Disordered" evidence="11">
    <location>
        <begin position="1109"/>
        <end position="1128"/>
    </location>
</feature>
<evidence type="ECO:0000256" key="3">
    <source>
        <dbReference type="ARBA" id="ARBA00022553"/>
    </source>
</evidence>
<comment type="catalytic activity">
    <reaction evidence="9">
        <text>GTP + H2O = GDP + phosphate + H(+)</text>
        <dbReference type="Rhea" id="RHEA:19669"/>
        <dbReference type="ChEBI" id="CHEBI:15377"/>
        <dbReference type="ChEBI" id="CHEBI:15378"/>
        <dbReference type="ChEBI" id="CHEBI:37565"/>
        <dbReference type="ChEBI" id="CHEBI:43474"/>
        <dbReference type="ChEBI" id="CHEBI:58189"/>
    </reaction>
    <physiologicalReaction direction="left-to-right" evidence="9">
        <dbReference type="Rhea" id="RHEA:19670"/>
    </physiologicalReaction>
</comment>
<dbReference type="Pfam" id="PF08142">
    <property type="entry name" value="AARP2CN"/>
    <property type="match status" value="1"/>
</dbReference>
<evidence type="ECO:0000256" key="10">
    <source>
        <dbReference type="ARBA" id="ARBA00061391"/>
    </source>
</evidence>
<organism evidence="13 14">
    <name type="scientific">Lentinula raphanica</name>
    <dbReference type="NCBI Taxonomy" id="153919"/>
    <lineage>
        <taxon>Eukaryota</taxon>
        <taxon>Fungi</taxon>
        <taxon>Dikarya</taxon>
        <taxon>Basidiomycota</taxon>
        <taxon>Agaricomycotina</taxon>
        <taxon>Agaricomycetes</taxon>
        <taxon>Agaricomycetidae</taxon>
        <taxon>Agaricales</taxon>
        <taxon>Marasmiineae</taxon>
        <taxon>Omphalotaceae</taxon>
        <taxon>Lentinula</taxon>
    </lineage>
</organism>
<dbReference type="FunFam" id="3.40.50.300:FF:000105">
    <property type="entry name" value="BMS1 ribosome biogenesis factor"/>
    <property type="match status" value="1"/>
</dbReference>
<proteinExistence type="inferred from homology"/>
<dbReference type="PRINTS" id="PR00830">
    <property type="entry name" value="ENDOLAPTASE"/>
</dbReference>
<dbReference type="SMART" id="SM00785">
    <property type="entry name" value="AARP2CN"/>
    <property type="match status" value="1"/>
</dbReference>
<dbReference type="GO" id="GO:0000479">
    <property type="term" value="P:endonucleolytic cleavage of tricistronic rRNA transcript (SSU-rRNA, 5.8S rRNA, LSU-rRNA)"/>
    <property type="evidence" value="ECO:0007669"/>
    <property type="project" value="TreeGrafter"/>
</dbReference>
<sequence>MEDRPHKAHRPAHSGNKAEKKDSKGKGKERQTGFNEKAFAPKSGRNADRMGRRAVEIDQTRLHVPLVNRTPDDLPPPIIVAIVGPPGVGKTTLLKSLVRRYTKQTLSEPKGPITVVSGKKRRITFVECNNCLNSMIDIGKVADLVLLMIDGSFGFEMETFEFLNILQSHGFPKVIGVLTHLDLIKKAATLRASKKALKKRFWTEIYQGAKLFYLSGVLNGRYPDTEILNLSRFISVMKFRPLVFRNTHPYVYIDRIEDLTPRELVRTSGGKCDRRVSVYGYVRGTNLREGQKVHMPGVGDLDMESVQILGDPCPLPDADSEKRRKLSEKKKLLVHAPMSDVGGMIYDKDAVYINVPGSFSRRNDGEEGDVVQGEGERMVMDLQDAGMTLDDAIKQTNIRLFGSSEKHLAIEDEEEDEEDGYDDEEDEEQSLDSDDEPEDEPDEHAHTLNMSKLRSDPRNTGRSQLRRPNRSFSSLKSFTGSHLDVDFAESDSDLGGVDEEDGERARFEDDGDEDEEMSVDDENEASSSQDGEETDEDDVEEGPSSIKALDALAVQRRRTRRDWVKDIYSSNLTPEQILSQSPSSSAADAGKLEKAADDDDDDGFFFTKKSSDAVSDPLDIEFADRSKPTFNAAELSKWEDEDMLESIRSLFITGIDAPTGDNNDEGQGNGVEGEDEDDESGDFVDFETVGGDPSLSTAGGPSSSATTSTPAAGPSSLSRDALASKKAALKARFDEEYDDPSASGVDFYTEKKVEMSSQLELNRAEFASIADPEARAQLEGYTPGTYVRIVLTSVPAELITYFDPVYPLLLGGLLPAESHSSQPSSFNFVQVRLKRHRWFTRPLKTNDPLIVSLGWRRFQTIPIYSLDDHSIRMRMLKYTPEHMHCYATFWGPGVLPNTGFCAFNSVADGPNAGGFRISATGVILSLASTSQIVKKLKLTGTPFKIFKNTAFIKGMFSSALEVAKFEGASVKTVSGVRGVVKKAVGAGGDGAFRAAFEDKVLMSDIVFLRAWYSVQPRKFYAPVTSLLLPSQPLNDAEQSSSLTLLETKQTWTGMRLTGTVRRSLGIKTPLNVNSTYKHKSVLEQQRTEKKGKFAPLVIPKSLQKELPYKSKPKLMLKQGGGSDGKKKQTYLQKRAVVMEPEEKRAVALLQQIRALRKDQVQRRREKKEAGKEKKRKEEEKREERKTEKERERKKEVMRNVGMGGKRDKREAEALEGGKRKKRK</sequence>
<dbReference type="PROSITE" id="PS51714">
    <property type="entry name" value="G_BMS1"/>
    <property type="match status" value="1"/>
</dbReference>
<keyword evidence="6" id="KW-0067">ATP-binding</keyword>
<dbReference type="InterPro" id="IPR039761">
    <property type="entry name" value="Bms1/Tsr1"/>
</dbReference>
<feature type="compositionally biased region" description="Acidic residues" evidence="11">
    <location>
        <begin position="486"/>
        <end position="502"/>
    </location>
</feature>
<dbReference type="GO" id="GO:0000462">
    <property type="term" value="P:maturation of SSU-rRNA from tricistronic rRNA transcript (SSU-rRNA, 5.8S rRNA, LSU-rRNA)"/>
    <property type="evidence" value="ECO:0007669"/>
    <property type="project" value="TreeGrafter"/>
</dbReference>
<dbReference type="GO" id="GO:0003924">
    <property type="term" value="F:GTPase activity"/>
    <property type="evidence" value="ECO:0007669"/>
    <property type="project" value="TreeGrafter"/>
</dbReference>
<keyword evidence="8" id="KW-0539">Nucleus</keyword>
<dbReference type="AlphaFoldDB" id="A0AA38PKB9"/>
<feature type="compositionally biased region" description="Basic residues" evidence="11">
    <location>
        <begin position="1"/>
        <end position="12"/>
    </location>
</feature>
<evidence type="ECO:0000313" key="14">
    <source>
        <dbReference type="Proteomes" id="UP001163846"/>
    </source>
</evidence>
<feature type="compositionally biased region" description="Basic and acidic residues" evidence="11">
    <location>
        <begin position="1158"/>
        <end position="1197"/>
    </location>
</feature>
<protein>
    <submittedName>
        <fullName evidence="13">GTP binding protein</fullName>
    </submittedName>
</protein>
<dbReference type="InterPro" id="IPR027417">
    <property type="entry name" value="P-loop_NTPase"/>
</dbReference>
<feature type="compositionally biased region" description="Acidic residues" evidence="11">
    <location>
        <begin position="411"/>
        <end position="442"/>
    </location>
</feature>
<dbReference type="GO" id="GO:0032040">
    <property type="term" value="C:small-subunit processome"/>
    <property type="evidence" value="ECO:0007669"/>
    <property type="project" value="UniProtKB-ARBA"/>
</dbReference>
<keyword evidence="5" id="KW-0378">Hydrolase</keyword>
<evidence type="ECO:0000256" key="6">
    <source>
        <dbReference type="ARBA" id="ARBA00022840"/>
    </source>
</evidence>
<feature type="non-terminal residue" evidence="13">
    <location>
        <position position="1223"/>
    </location>
</feature>
<evidence type="ECO:0000256" key="11">
    <source>
        <dbReference type="SAM" id="MobiDB-lite"/>
    </source>
</evidence>
<feature type="compositionally biased region" description="Polar residues" evidence="11">
    <location>
        <begin position="569"/>
        <end position="584"/>
    </location>
</feature>
<dbReference type="PANTHER" id="PTHR12858:SF2">
    <property type="entry name" value="RIBOSOME BIOGENESIS PROTEIN BMS1 HOMOLOG"/>
    <property type="match status" value="1"/>
</dbReference>
<evidence type="ECO:0000256" key="1">
    <source>
        <dbReference type="ARBA" id="ARBA00004604"/>
    </source>
</evidence>
<feature type="region of interest" description="Disordered" evidence="11">
    <location>
        <begin position="1"/>
        <end position="51"/>
    </location>
</feature>
<dbReference type="InterPro" id="IPR007034">
    <property type="entry name" value="BMS1_TSR1_C"/>
</dbReference>
<keyword evidence="14" id="KW-1185">Reference proteome</keyword>
<evidence type="ECO:0000256" key="2">
    <source>
        <dbReference type="ARBA" id="ARBA00022517"/>
    </source>
</evidence>
<feature type="domain" description="Bms1-type G" evidence="12">
    <location>
        <begin position="75"/>
        <end position="240"/>
    </location>
</feature>
<feature type="compositionally biased region" description="Basic and acidic residues" evidence="11">
    <location>
        <begin position="16"/>
        <end position="31"/>
    </location>
</feature>
<reference evidence="13" key="1">
    <citation type="submission" date="2022-08" db="EMBL/GenBank/DDBJ databases">
        <authorList>
            <consortium name="DOE Joint Genome Institute"/>
            <person name="Min B."/>
            <person name="Riley R."/>
            <person name="Sierra-Patev S."/>
            <person name="Naranjo-Ortiz M."/>
            <person name="Looney B."/>
            <person name="Konkel Z."/>
            <person name="Slot J.C."/>
            <person name="Sakamoto Y."/>
            <person name="Steenwyk J.L."/>
            <person name="Rokas A."/>
            <person name="Carro J."/>
            <person name="Camarero S."/>
            <person name="Ferreira P."/>
            <person name="Molpeceres G."/>
            <person name="Ruiz-Duenas F.J."/>
            <person name="Serrano A."/>
            <person name="Henrissat B."/>
            <person name="Drula E."/>
            <person name="Hughes K.W."/>
            <person name="Mata J.L."/>
            <person name="Ishikawa N.K."/>
            <person name="Vargas-Isla R."/>
            <person name="Ushijima S."/>
            <person name="Smith C.A."/>
            <person name="Ahrendt S."/>
            <person name="Andreopoulos W."/>
            <person name="He G."/>
            <person name="Labutti K."/>
            <person name="Lipzen A."/>
            <person name="Ng V."/>
            <person name="Sandor L."/>
            <person name="Barry K."/>
            <person name="Martinez A.T."/>
            <person name="Xiao Y."/>
            <person name="Gibbons J.G."/>
            <person name="Terashima K."/>
            <person name="Hibbett D.S."/>
            <person name="Grigoriev I.V."/>
        </authorList>
    </citation>
    <scope>NUCLEOTIDE SEQUENCE</scope>
    <source>
        <strain evidence="13">TFB9207</strain>
    </source>
</reference>
<dbReference type="Pfam" id="PF04950">
    <property type="entry name" value="RIBIOP_C"/>
    <property type="match status" value="1"/>
</dbReference>
<dbReference type="CDD" id="cd01882">
    <property type="entry name" value="BMS1"/>
    <property type="match status" value="1"/>
</dbReference>
<dbReference type="GO" id="GO:0005524">
    <property type="term" value="F:ATP binding"/>
    <property type="evidence" value="ECO:0007669"/>
    <property type="project" value="UniProtKB-KW"/>
</dbReference>
<dbReference type="PANTHER" id="PTHR12858">
    <property type="entry name" value="RIBOSOME BIOGENESIS PROTEIN"/>
    <property type="match status" value="1"/>
</dbReference>
<dbReference type="EMBL" id="MU805951">
    <property type="protein sequence ID" value="KAJ3844537.1"/>
    <property type="molecule type" value="Genomic_DNA"/>
</dbReference>
<evidence type="ECO:0000313" key="13">
    <source>
        <dbReference type="EMBL" id="KAJ3844537.1"/>
    </source>
</evidence>
<dbReference type="GO" id="GO:0034511">
    <property type="term" value="F:U3 snoRNA binding"/>
    <property type="evidence" value="ECO:0007669"/>
    <property type="project" value="TreeGrafter"/>
</dbReference>
<dbReference type="SMART" id="SM01362">
    <property type="entry name" value="DUF663"/>
    <property type="match status" value="1"/>
</dbReference>
<evidence type="ECO:0000256" key="4">
    <source>
        <dbReference type="ARBA" id="ARBA00022741"/>
    </source>
</evidence>
<evidence type="ECO:0000256" key="5">
    <source>
        <dbReference type="ARBA" id="ARBA00022801"/>
    </source>
</evidence>
<evidence type="ECO:0000256" key="9">
    <source>
        <dbReference type="ARBA" id="ARBA00049117"/>
    </source>
</evidence>
<keyword evidence="4" id="KW-0547">Nucleotide-binding</keyword>
<evidence type="ECO:0000256" key="8">
    <source>
        <dbReference type="ARBA" id="ARBA00023242"/>
    </source>
</evidence>
<evidence type="ECO:0000259" key="12">
    <source>
        <dbReference type="PROSITE" id="PS51714"/>
    </source>
</evidence>
<dbReference type="InterPro" id="IPR030387">
    <property type="entry name" value="G_Bms1/Tsr1_dom"/>
</dbReference>
<feature type="region of interest" description="Disordered" evidence="11">
    <location>
        <begin position="404"/>
        <end position="551"/>
    </location>
</feature>
<feature type="compositionally biased region" description="Acidic residues" evidence="11">
    <location>
        <begin position="509"/>
        <end position="541"/>
    </location>
</feature>
<feature type="compositionally biased region" description="Polar residues" evidence="11">
    <location>
        <begin position="470"/>
        <end position="480"/>
    </location>
</feature>
<dbReference type="InterPro" id="IPR012948">
    <property type="entry name" value="AARP2CN"/>
</dbReference>
<feature type="compositionally biased region" description="Basic and acidic residues" evidence="11">
    <location>
        <begin position="1204"/>
        <end position="1217"/>
    </location>
</feature>
<dbReference type="GO" id="GO:0005654">
    <property type="term" value="C:nucleoplasm"/>
    <property type="evidence" value="ECO:0007669"/>
    <property type="project" value="UniProtKB-ARBA"/>
</dbReference>
<keyword evidence="2" id="KW-0690">Ribosome biogenesis</keyword>
<feature type="region of interest" description="Disordered" evidence="11">
    <location>
        <begin position="569"/>
        <end position="603"/>
    </location>
</feature>
<evidence type="ECO:0000256" key="7">
    <source>
        <dbReference type="ARBA" id="ARBA00023134"/>
    </source>
</evidence>
<feature type="region of interest" description="Disordered" evidence="11">
    <location>
        <begin position="654"/>
        <end position="719"/>
    </location>
</feature>
<dbReference type="Gene3D" id="3.40.50.300">
    <property type="entry name" value="P-loop containing nucleotide triphosphate hydrolases"/>
    <property type="match status" value="1"/>
</dbReference>
<dbReference type="InterPro" id="IPR037875">
    <property type="entry name" value="Bms1_N"/>
</dbReference>
<dbReference type="SUPFAM" id="SSF52540">
    <property type="entry name" value="P-loop containing nucleoside triphosphate hydrolases"/>
    <property type="match status" value="1"/>
</dbReference>
<accession>A0AA38PKB9</accession>
<dbReference type="Proteomes" id="UP001163846">
    <property type="component" value="Unassembled WGS sequence"/>
</dbReference>
<gene>
    <name evidence="13" type="ORF">F5878DRAFT_676603</name>
</gene>
<dbReference type="GO" id="GO:0030686">
    <property type="term" value="C:90S preribosome"/>
    <property type="evidence" value="ECO:0007669"/>
    <property type="project" value="TreeGrafter"/>
</dbReference>
<comment type="caution">
    <text evidence="13">The sequence shown here is derived from an EMBL/GenBank/DDBJ whole genome shotgun (WGS) entry which is preliminary data.</text>
</comment>
<comment type="subcellular location">
    <subcellularLocation>
        <location evidence="1">Nucleus</location>
        <location evidence="1">Nucleolus</location>
    </subcellularLocation>
</comment>
<feature type="compositionally biased region" description="Acidic residues" evidence="11">
    <location>
        <begin position="672"/>
        <end position="685"/>
    </location>
</feature>
<dbReference type="GO" id="GO:0005525">
    <property type="term" value="F:GTP binding"/>
    <property type="evidence" value="ECO:0007669"/>
    <property type="project" value="UniProtKB-KW"/>
</dbReference>
<name>A0AA38PKB9_9AGAR</name>
<feature type="region of interest" description="Disordered" evidence="11">
    <location>
        <begin position="1158"/>
        <end position="1223"/>
    </location>
</feature>